<gene>
    <name evidence="1" type="ORF">JHL16_31155</name>
</gene>
<sequence length="385" mass="41751">MRQGIDDFDEDRVAAISRDVAAAIDAATFGSGSWDEVPLALSRAFPGSFGILYNMNFPEKRLNFLSVQNTDAAFATSLAEHFAYINPWAPYWTSVKSTFIAASEEVFPARTFAKSEFYNDWLLPQNRAEAAAGMKIVGERDEAVHLLLHFPLARSELYDRLGKDVLNRVRGNFERSVNLARLLRADTEAALAETALLERGRCAALVVDGGRLLRDANAQGERLLARGIGVGVRNGRCHLMDKEADARFGAALEKLAGEIPTDMSRIAFRTAAGAWQVSLAAIPPPPSSSAIAALLPPRRMILVLVTDLGQQVGEAGDLGALATLFALTPAEIAFCRRLMMGDSVAEAAERLSLTEGTARTRLKAILHKTGTTRQGQLMLLLARLG</sequence>
<organism evidence="1 2">
    <name type="scientific">Taklimakanibacter albus</name>
    <dbReference type="NCBI Taxonomy" id="2800327"/>
    <lineage>
        <taxon>Bacteria</taxon>
        <taxon>Pseudomonadati</taxon>
        <taxon>Pseudomonadota</taxon>
        <taxon>Alphaproteobacteria</taxon>
        <taxon>Hyphomicrobiales</taxon>
        <taxon>Aestuariivirgaceae</taxon>
        <taxon>Taklimakanibacter</taxon>
    </lineage>
</organism>
<proteinExistence type="predicted"/>
<protein>
    <submittedName>
        <fullName evidence="1">Uncharacterized protein</fullName>
    </submittedName>
</protein>
<evidence type="ECO:0000313" key="1">
    <source>
        <dbReference type="EMBL" id="MBK1870865.1"/>
    </source>
</evidence>
<name>A0ACC5REH4_9HYPH</name>
<dbReference type="EMBL" id="JAENHL010000008">
    <property type="protein sequence ID" value="MBK1870865.1"/>
    <property type="molecule type" value="Genomic_DNA"/>
</dbReference>
<evidence type="ECO:0000313" key="2">
    <source>
        <dbReference type="Proteomes" id="UP000616151"/>
    </source>
</evidence>
<reference evidence="1" key="1">
    <citation type="submission" date="2021-01" db="EMBL/GenBank/DDBJ databases">
        <authorList>
            <person name="Sun Q."/>
        </authorList>
    </citation>
    <scope>NUCLEOTIDE SEQUENCE</scope>
    <source>
        <strain evidence="1">YIM B02566</strain>
    </source>
</reference>
<dbReference type="Proteomes" id="UP000616151">
    <property type="component" value="Unassembled WGS sequence"/>
</dbReference>
<keyword evidence="2" id="KW-1185">Reference proteome</keyword>
<accession>A0ACC5REH4</accession>
<comment type="caution">
    <text evidence="1">The sequence shown here is derived from an EMBL/GenBank/DDBJ whole genome shotgun (WGS) entry which is preliminary data.</text>
</comment>